<comment type="caution">
    <text evidence="2">The sequence shown here is derived from an EMBL/GenBank/DDBJ whole genome shotgun (WGS) entry which is preliminary data.</text>
</comment>
<keyword evidence="1" id="KW-0732">Signal</keyword>
<keyword evidence="3" id="KW-1185">Reference proteome</keyword>
<dbReference type="Proteomes" id="UP000486602">
    <property type="component" value="Unassembled WGS sequence"/>
</dbReference>
<dbReference type="AlphaFoldDB" id="A0A7K3WLB1"/>
<dbReference type="RefSeq" id="WP_163283152.1">
    <property type="nucleotide sequence ID" value="NZ_JAAGVY010000003.1"/>
</dbReference>
<feature type="signal peptide" evidence="1">
    <location>
        <begin position="1"/>
        <end position="19"/>
    </location>
</feature>
<evidence type="ECO:0000313" key="3">
    <source>
        <dbReference type="Proteomes" id="UP000486602"/>
    </source>
</evidence>
<feature type="chain" id="PRO_5029710024" evidence="1">
    <location>
        <begin position="20"/>
        <end position="323"/>
    </location>
</feature>
<dbReference type="InterPro" id="IPR021428">
    <property type="entry name" value="DUF3078"/>
</dbReference>
<name>A0A7K3WLB1_9FLAO</name>
<sequence>MKKLSFLFLLGILPFLSFSQVNVDGLNDADKAKIKALQERAAATDTIWKFGGSAGLNFSQAYFSNWAAGGQNSISGTAFFNGFAKYTKGRNSWDNSIDLAYGLQALDKKDPIKTDDKIDLTSKYGYQLKNPNWYYSALFNFRSQFAPGYEIEDGEEIGPKISDFFAPAYMIFSLGMDYKPNDNFSALLSPLTTKITIVNDDRLAPDFGIDPGDNVRFELGAFVKLTYQKDIFENVNLLTRIDLFSNYANNPQNVDVNWETLISMKINSWLSASIATQLIYDDDIMIVTDSREVIVDGEPTIIEKRGPRTQFKEVFALGLSVKF</sequence>
<protein>
    <submittedName>
        <fullName evidence="2">DUF3078 domain-containing protein</fullName>
    </submittedName>
</protein>
<reference evidence="2 3" key="1">
    <citation type="submission" date="2020-02" db="EMBL/GenBank/DDBJ databases">
        <title>Out from the shadows clarifying the taxonomy of the family Cryomorphaceae and related taxa by utilizing the GTDB taxonomic framework.</title>
        <authorList>
            <person name="Bowman J.P."/>
        </authorList>
    </citation>
    <scope>NUCLEOTIDE SEQUENCE [LARGE SCALE GENOMIC DNA]</scope>
    <source>
        <strain evidence="2 3">QSSC 1-22</strain>
    </source>
</reference>
<organism evidence="2 3">
    <name type="scientific">Cryomorpha ignava</name>
    <dbReference type="NCBI Taxonomy" id="101383"/>
    <lineage>
        <taxon>Bacteria</taxon>
        <taxon>Pseudomonadati</taxon>
        <taxon>Bacteroidota</taxon>
        <taxon>Flavobacteriia</taxon>
        <taxon>Flavobacteriales</taxon>
        <taxon>Cryomorphaceae</taxon>
        <taxon>Cryomorpha</taxon>
    </lineage>
</organism>
<dbReference type="EMBL" id="JAAGVY010000003">
    <property type="protein sequence ID" value="NEN22423.1"/>
    <property type="molecule type" value="Genomic_DNA"/>
</dbReference>
<evidence type="ECO:0000256" key="1">
    <source>
        <dbReference type="SAM" id="SignalP"/>
    </source>
</evidence>
<evidence type="ECO:0000313" key="2">
    <source>
        <dbReference type="EMBL" id="NEN22423.1"/>
    </source>
</evidence>
<proteinExistence type="predicted"/>
<dbReference type="Pfam" id="PF11276">
    <property type="entry name" value="DUF3078"/>
    <property type="match status" value="1"/>
</dbReference>
<accession>A0A7K3WLB1</accession>
<gene>
    <name evidence="2" type="ORF">G3O08_02765</name>
</gene>